<dbReference type="Proteomes" id="UP000236884">
    <property type="component" value="Chromosome"/>
</dbReference>
<name>A0A0S3PQC0_9BRAD</name>
<dbReference type="AlphaFoldDB" id="A0A0S3PQC0"/>
<keyword evidence="1" id="KW-0175">Coiled coil</keyword>
<dbReference type="PANTHER" id="PTHR39339:SF1">
    <property type="entry name" value="CHAD DOMAIN-CONTAINING PROTEIN"/>
    <property type="match status" value="1"/>
</dbReference>
<dbReference type="InterPro" id="IPR007899">
    <property type="entry name" value="CHAD_dom"/>
</dbReference>
<evidence type="ECO:0000313" key="3">
    <source>
        <dbReference type="EMBL" id="BAT58150.1"/>
    </source>
</evidence>
<organism evidence="3 4">
    <name type="scientific">Variibacter gotjawalensis</name>
    <dbReference type="NCBI Taxonomy" id="1333996"/>
    <lineage>
        <taxon>Bacteria</taxon>
        <taxon>Pseudomonadati</taxon>
        <taxon>Pseudomonadota</taxon>
        <taxon>Alphaproteobacteria</taxon>
        <taxon>Hyphomicrobiales</taxon>
        <taxon>Nitrobacteraceae</taxon>
        <taxon>Variibacter</taxon>
    </lineage>
</organism>
<dbReference type="OrthoDB" id="8453396at2"/>
<dbReference type="Pfam" id="PF05235">
    <property type="entry name" value="CHAD"/>
    <property type="match status" value="1"/>
</dbReference>
<dbReference type="SMART" id="SM00880">
    <property type="entry name" value="CHAD"/>
    <property type="match status" value="1"/>
</dbReference>
<evidence type="ECO:0000313" key="4">
    <source>
        <dbReference type="Proteomes" id="UP000236884"/>
    </source>
</evidence>
<dbReference type="InterPro" id="IPR038186">
    <property type="entry name" value="CHAD_dom_sf"/>
</dbReference>
<dbReference type="Gene3D" id="1.40.20.10">
    <property type="entry name" value="CHAD domain"/>
    <property type="match status" value="1"/>
</dbReference>
<feature type="coiled-coil region" evidence="1">
    <location>
        <begin position="67"/>
        <end position="94"/>
    </location>
</feature>
<keyword evidence="4" id="KW-1185">Reference proteome</keyword>
<evidence type="ECO:0000256" key="1">
    <source>
        <dbReference type="SAM" id="Coils"/>
    </source>
</evidence>
<proteinExistence type="predicted"/>
<dbReference type="KEGG" id="vgo:GJW-30_1_00666"/>
<dbReference type="PANTHER" id="PTHR39339">
    <property type="entry name" value="SLR1444 PROTEIN"/>
    <property type="match status" value="1"/>
</dbReference>
<evidence type="ECO:0000259" key="2">
    <source>
        <dbReference type="PROSITE" id="PS51708"/>
    </source>
</evidence>
<gene>
    <name evidence="3" type="ORF">GJW-30_1_00666</name>
</gene>
<dbReference type="PROSITE" id="PS51708">
    <property type="entry name" value="CHAD"/>
    <property type="match status" value="1"/>
</dbReference>
<dbReference type="EMBL" id="AP014946">
    <property type="protein sequence ID" value="BAT58150.1"/>
    <property type="molecule type" value="Genomic_DNA"/>
</dbReference>
<feature type="domain" description="CHAD" evidence="2">
    <location>
        <begin position="1"/>
        <end position="280"/>
    </location>
</feature>
<protein>
    <submittedName>
        <fullName evidence="3">CHAD domain protein</fullName>
    </submittedName>
</protein>
<accession>A0A0S3PQC0</accession>
<sequence length="297" mass="33797">MAKLGLRADRSMSEGIRAFARDILDEADKALTRRDSADAVVVHDFRKAMKRWRAFLRLMPKIVGSDAEWLRHAARDLARELAEARDAHAALDALNDLARIEGSISPRTLATLRERLGKMRSEAESVALTTEMRSKMRAHVEESSRAVTKWQLDEAAFSDIADGLTASYRSARKLIPDDWKTIEDEPLHELRSRVVVQRYQMPLIQPLWPRYSKLWAKETQRLREVLGAHQDITVLAKLTAPGEPLSRWRAVLAPVITARKAAHVETSAKMAERLFVETPKAFRARLLGLWKSSRPEH</sequence>
<reference evidence="3 4" key="1">
    <citation type="submission" date="2015-08" db="EMBL/GenBank/DDBJ databases">
        <title>Investigation of the bacterial diversity of lava forest soil.</title>
        <authorList>
            <person name="Lee J.S."/>
        </authorList>
    </citation>
    <scope>NUCLEOTIDE SEQUENCE [LARGE SCALE GENOMIC DNA]</scope>
    <source>
        <strain evidence="3 4">GJW-30</strain>
    </source>
</reference>